<protein>
    <submittedName>
        <fullName evidence="1">Uncharacterized protein</fullName>
    </submittedName>
</protein>
<proteinExistence type="predicted"/>
<dbReference type="Proteomes" id="UP000235392">
    <property type="component" value="Unassembled WGS sequence"/>
</dbReference>
<gene>
    <name evidence="1" type="ORF">PCASD_11462</name>
</gene>
<comment type="caution">
    <text evidence="1">The sequence shown here is derived from an EMBL/GenBank/DDBJ whole genome shotgun (WGS) entry which is preliminary data.</text>
</comment>
<dbReference type="EMBL" id="PGCI01000057">
    <property type="protein sequence ID" value="PLW44509.1"/>
    <property type="molecule type" value="Genomic_DNA"/>
</dbReference>
<organism evidence="1 2">
    <name type="scientific">Puccinia coronata f. sp. avenae</name>
    <dbReference type="NCBI Taxonomy" id="200324"/>
    <lineage>
        <taxon>Eukaryota</taxon>
        <taxon>Fungi</taxon>
        <taxon>Dikarya</taxon>
        <taxon>Basidiomycota</taxon>
        <taxon>Pucciniomycotina</taxon>
        <taxon>Pucciniomycetes</taxon>
        <taxon>Pucciniales</taxon>
        <taxon>Pucciniaceae</taxon>
        <taxon>Puccinia</taxon>
    </lineage>
</organism>
<name>A0A2N5V3C8_9BASI</name>
<accession>A0A2N5V3C8</accession>
<sequence length="77" mass="8708">MTPSKLNQPVPKAIRFCPNAPTTVAVAGSKGPRWIWDLETNPGVWSMFQIRFKKHSQLDLENRESLGRKGVWSVVNC</sequence>
<reference evidence="1 2" key="1">
    <citation type="submission" date="2017-11" db="EMBL/GenBank/DDBJ databases">
        <title>De novo assembly and phasing of dikaryotic genomes from two isolates of Puccinia coronata f. sp. avenae, the causal agent of oat crown rust.</title>
        <authorList>
            <person name="Miller M.E."/>
            <person name="Zhang Y."/>
            <person name="Omidvar V."/>
            <person name="Sperschneider J."/>
            <person name="Schwessinger B."/>
            <person name="Raley C."/>
            <person name="Palmer J.M."/>
            <person name="Garnica D."/>
            <person name="Upadhyaya N."/>
            <person name="Rathjen J."/>
            <person name="Taylor J.M."/>
            <person name="Park R.F."/>
            <person name="Dodds P.N."/>
            <person name="Hirsch C.D."/>
            <person name="Kianian S.F."/>
            <person name="Figueroa M."/>
        </authorList>
    </citation>
    <scope>NUCLEOTIDE SEQUENCE [LARGE SCALE GENOMIC DNA]</scope>
    <source>
        <strain evidence="1">12SD80</strain>
    </source>
</reference>
<dbReference type="AlphaFoldDB" id="A0A2N5V3C8"/>
<evidence type="ECO:0000313" key="2">
    <source>
        <dbReference type="Proteomes" id="UP000235392"/>
    </source>
</evidence>
<evidence type="ECO:0000313" key="1">
    <source>
        <dbReference type="EMBL" id="PLW44509.1"/>
    </source>
</evidence>